<dbReference type="InterPro" id="IPR011257">
    <property type="entry name" value="DNA_glycosylase"/>
</dbReference>
<dbReference type="KEGG" id="cyz:C3B44_03250"/>
<protein>
    <submittedName>
        <fullName evidence="1">Uncharacterized protein</fullName>
    </submittedName>
</protein>
<dbReference type="InterPro" id="IPR046275">
    <property type="entry name" value="DUF6308"/>
</dbReference>
<comment type="caution">
    <text evidence="1">The sequence shown here is derived from an EMBL/GenBank/DDBJ whole genome shotgun (WGS) entry which is preliminary data.</text>
</comment>
<name>A0A2U1T7G8_9CORY</name>
<sequence>MTGIRLPEALNDDDIAVGYLTTYYAPRLDKSSGRTEIDYTEAFFDRFGEDDEDPNRLLPADLMAVYLHGGTGFGLRVAAELLHANAEEYAGMLKDIGEDTNLWKASKKQVKKALKFESKLKELPGVGPATAGKLVARKRPKLYPIGDRVVSEALGTRSGVIWPLREELKENKDLVKKLKGLRKSAGLPKTISPVRVLDVVTWMEQKSL</sequence>
<dbReference type="GO" id="GO:0003824">
    <property type="term" value="F:catalytic activity"/>
    <property type="evidence" value="ECO:0007669"/>
    <property type="project" value="InterPro"/>
</dbReference>
<dbReference type="Proteomes" id="UP000244989">
    <property type="component" value="Unassembled WGS sequence"/>
</dbReference>
<reference evidence="2" key="1">
    <citation type="submission" date="2018-04" db="EMBL/GenBank/DDBJ databases">
        <authorList>
            <person name="Liu S."/>
            <person name="Wang Z."/>
            <person name="Li J."/>
        </authorList>
    </citation>
    <scope>NUCLEOTIDE SEQUENCE [LARGE SCALE GENOMIC DNA]</scope>
    <source>
        <strain evidence="2">2189</strain>
    </source>
</reference>
<evidence type="ECO:0000313" key="2">
    <source>
        <dbReference type="Proteomes" id="UP000244989"/>
    </source>
</evidence>
<gene>
    <name evidence="1" type="ORF">DF222_04995</name>
</gene>
<proteinExistence type="predicted"/>
<organism evidence="1 2">
    <name type="scientific">Corynebacterium yudongzhengii</name>
    <dbReference type="NCBI Taxonomy" id="2080740"/>
    <lineage>
        <taxon>Bacteria</taxon>
        <taxon>Bacillati</taxon>
        <taxon>Actinomycetota</taxon>
        <taxon>Actinomycetes</taxon>
        <taxon>Mycobacteriales</taxon>
        <taxon>Corynebacteriaceae</taxon>
        <taxon>Corynebacterium</taxon>
    </lineage>
</organism>
<dbReference type="EMBL" id="QEEZ01000007">
    <property type="protein sequence ID" value="PWC01939.1"/>
    <property type="molecule type" value="Genomic_DNA"/>
</dbReference>
<dbReference type="AlphaFoldDB" id="A0A2U1T7G8"/>
<dbReference type="Pfam" id="PF19827">
    <property type="entry name" value="DUF6308"/>
    <property type="match status" value="1"/>
</dbReference>
<dbReference type="GO" id="GO:0006281">
    <property type="term" value="P:DNA repair"/>
    <property type="evidence" value="ECO:0007669"/>
    <property type="project" value="InterPro"/>
</dbReference>
<dbReference type="SUPFAM" id="SSF48150">
    <property type="entry name" value="DNA-glycosylase"/>
    <property type="match status" value="1"/>
</dbReference>
<evidence type="ECO:0000313" key="1">
    <source>
        <dbReference type="EMBL" id="PWC01939.1"/>
    </source>
</evidence>
<accession>A0A2U1T7G8</accession>
<keyword evidence="2" id="KW-1185">Reference proteome</keyword>